<dbReference type="eggNOG" id="COG3539">
    <property type="taxonomic scope" value="Bacteria"/>
</dbReference>
<dbReference type="GO" id="GO:0007155">
    <property type="term" value="P:cell adhesion"/>
    <property type="evidence" value="ECO:0007669"/>
    <property type="project" value="InterPro"/>
</dbReference>
<dbReference type="RefSeq" id="WP_004705385.1">
    <property type="nucleotide sequence ID" value="NZ_CABHQC010000119.1"/>
</dbReference>
<dbReference type="InterPro" id="IPR008966">
    <property type="entry name" value="Adhesion_dom_sf"/>
</dbReference>
<dbReference type="EMBL" id="CQEJ01000035">
    <property type="protein sequence ID" value="CNL77968.1"/>
    <property type="molecule type" value="Genomic_DNA"/>
</dbReference>
<keyword evidence="1" id="KW-0732">Signal</keyword>
<evidence type="ECO:0000259" key="2">
    <source>
        <dbReference type="Pfam" id="PF00419"/>
    </source>
</evidence>
<dbReference type="AlphaFoldDB" id="A0A0T9UWA0"/>
<reference evidence="3 4" key="1">
    <citation type="submission" date="2015-03" db="EMBL/GenBank/DDBJ databases">
        <authorList>
            <person name="Murphy D."/>
        </authorList>
    </citation>
    <scope>NUCLEOTIDE SEQUENCE [LARGE SCALE GENOMIC DNA]</scope>
    <source>
        <strain evidence="3 4">IP06005</strain>
    </source>
</reference>
<evidence type="ECO:0000256" key="1">
    <source>
        <dbReference type="SAM" id="SignalP"/>
    </source>
</evidence>
<organism evidence="3 4">
    <name type="scientific">Yersinia aldovae</name>
    <dbReference type="NCBI Taxonomy" id="29483"/>
    <lineage>
        <taxon>Bacteria</taxon>
        <taxon>Pseudomonadati</taxon>
        <taxon>Pseudomonadota</taxon>
        <taxon>Gammaproteobacteria</taxon>
        <taxon>Enterobacterales</taxon>
        <taxon>Yersiniaceae</taxon>
        <taxon>Yersinia</taxon>
    </lineage>
</organism>
<dbReference type="PROSITE" id="PS51257">
    <property type="entry name" value="PROKAR_LIPOPROTEIN"/>
    <property type="match status" value="1"/>
</dbReference>
<feature type="domain" description="Fimbrial-type adhesion" evidence="2">
    <location>
        <begin position="194"/>
        <end position="329"/>
    </location>
</feature>
<evidence type="ECO:0000313" key="4">
    <source>
        <dbReference type="Proteomes" id="UP000041595"/>
    </source>
</evidence>
<dbReference type="Proteomes" id="UP000041595">
    <property type="component" value="Unassembled WGS sequence"/>
</dbReference>
<protein>
    <submittedName>
        <fullName evidence="3">Fimbrial protein</fullName>
    </submittedName>
</protein>
<proteinExistence type="predicted"/>
<sequence length="330" mass="36397">MNRFYLLASLILLLYFPPQSAWALACVRTDGSGLQLSESIGSTVKVSSAVPDYTVIWRGPERRISARCYRDNNIREVEHISFYVNPLKINSLAWGIEFGMRVNGIDQWPQGGGAQAGIDTGAIIPECNLEINLALCPDANFYVSFQPIIRKRGLNPFSQTPDNSYPLYQLDGKYGLNGARENFNYVITDLNLITATDCTIDVTVTPSPGVVDFGTIQKNSTGLNPAVPKQFFSLILDKKGCETPIKINGFLTTPKSRGDYILPELDSGFGIKITELRTNTQIPIAKSFFITDFTALDTQDEIQYSAELVPLGEVKVGPFSATATIEILYL</sequence>
<dbReference type="Pfam" id="PF00419">
    <property type="entry name" value="Fimbrial"/>
    <property type="match status" value="1"/>
</dbReference>
<dbReference type="GO" id="GO:0009289">
    <property type="term" value="C:pilus"/>
    <property type="evidence" value="ECO:0007669"/>
    <property type="project" value="InterPro"/>
</dbReference>
<dbReference type="Gene3D" id="2.60.40.1090">
    <property type="entry name" value="Fimbrial-type adhesion domain"/>
    <property type="match status" value="1"/>
</dbReference>
<dbReference type="InterPro" id="IPR000259">
    <property type="entry name" value="Adhesion_dom_fimbrial"/>
</dbReference>
<dbReference type="STRING" id="1453495.AT01_1274"/>
<evidence type="ECO:0000313" key="3">
    <source>
        <dbReference type="EMBL" id="CNL77968.1"/>
    </source>
</evidence>
<feature type="signal peptide" evidence="1">
    <location>
        <begin position="1"/>
        <end position="23"/>
    </location>
</feature>
<accession>A0A0T9UWA0</accession>
<dbReference type="SUPFAM" id="SSF49401">
    <property type="entry name" value="Bacterial adhesins"/>
    <property type="match status" value="1"/>
</dbReference>
<name>A0A0T9UWA0_YERAL</name>
<dbReference type="InterPro" id="IPR036937">
    <property type="entry name" value="Adhesion_dom_fimbrial_sf"/>
</dbReference>
<feature type="chain" id="PRO_5006699084" evidence="1">
    <location>
        <begin position="24"/>
        <end position="330"/>
    </location>
</feature>
<gene>
    <name evidence="3" type="ORF">ERS137965_03921</name>
</gene>